<evidence type="ECO:0000256" key="3">
    <source>
        <dbReference type="ARBA" id="ARBA00023172"/>
    </source>
</evidence>
<dbReference type="Gene3D" id="3.40.50.1390">
    <property type="entry name" value="Resolvase, N-terminal catalytic domain"/>
    <property type="match status" value="1"/>
</dbReference>
<accession>A0A1X1BZ93</accession>
<dbReference type="PROSITE" id="PS51736">
    <property type="entry name" value="RECOMBINASES_3"/>
    <property type="match status" value="1"/>
</dbReference>
<evidence type="ECO:0000313" key="8">
    <source>
        <dbReference type="Proteomes" id="UP000193933"/>
    </source>
</evidence>
<evidence type="ECO:0000313" key="7">
    <source>
        <dbReference type="EMBL" id="ORM54302.1"/>
    </source>
</evidence>
<protein>
    <recommendedName>
        <fullName evidence="6">Resolvase/invertase-type recombinase catalytic domain-containing protein</fullName>
    </recommendedName>
</protein>
<dbReference type="Proteomes" id="UP000193933">
    <property type="component" value="Unassembled WGS sequence"/>
</dbReference>
<dbReference type="OrthoDB" id="9786476at2"/>
<evidence type="ECO:0000256" key="1">
    <source>
        <dbReference type="ARBA" id="ARBA00022908"/>
    </source>
</evidence>
<organism evidence="7 8">
    <name type="scientific">Pantoea conspicua</name>
    <dbReference type="NCBI Taxonomy" id="472705"/>
    <lineage>
        <taxon>Bacteria</taxon>
        <taxon>Pseudomonadati</taxon>
        <taxon>Pseudomonadota</taxon>
        <taxon>Gammaproteobacteria</taxon>
        <taxon>Enterobacterales</taxon>
        <taxon>Erwiniaceae</taxon>
        <taxon>Pantoea</taxon>
    </lineage>
</organism>
<dbReference type="InterPro" id="IPR006118">
    <property type="entry name" value="Recombinase_CS"/>
</dbReference>
<name>A0A1X1BZ93_9GAMM</name>
<evidence type="ECO:0000256" key="2">
    <source>
        <dbReference type="ARBA" id="ARBA00023125"/>
    </source>
</evidence>
<keyword evidence="3" id="KW-0233">DNA recombination</keyword>
<dbReference type="GO" id="GO:0015074">
    <property type="term" value="P:DNA integration"/>
    <property type="evidence" value="ECO:0007669"/>
    <property type="project" value="UniProtKB-KW"/>
</dbReference>
<dbReference type="Pfam" id="PF00239">
    <property type="entry name" value="Resolvase"/>
    <property type="match status" value="1"/>
</dbReference>
<dbReference type="AlphaFoldDB" id="A0A1X1BZ93"/>
<evidence type="ECO:0000259" key="6">
    <source>
        <dbReference type="PROSITE" id="PS51736"/>
    </source>
</evidence>
<gene>
    <name evidence="7" type="ORF">HA41_05885</name>
</gene>
<comment type="caution">
    <text evidence="7">The sequence shown here is derived from an EMBL/GenBank/DDBJ whole genome shotgun (WGS) entry which is preliminary data.</text>
</comment>
<dbReference type="PANTHER" id="PTHR30461">
    <property type="entry name" value="DNA-INVERTASE FROM LAMBDOID PROPHAGE"/>
    <property type="match status" value="1"/>
</dbReference>
<dbReference type="InterPro" id="IPR036162">
    <property type="entry name" value="Resolvase-like_N_sf"/>
</dbReference>
<feature type="active site" description="O-(5'-phospho-DNA)-serine intermediate" evidence="4 5">
    <location>
        <position position="10"/>
    </location>
</feature>
<feature type="domain" description="Resolvase/invertase-type recombinase catalytic" evidence="6">
    <location>
        <begin position="2"/>
        <end position="155"/>
    </location>
</feature>
<dbReference type="InterPro" id="IPR006119">
    <property type="entry name" value="Resolv_N"/>
</dbReference>
<proteinExistence type="predicted"/>
<dbReference type="PANTHER" id="PTHR30461:SF25">
    <property type="entry name" value="RESOLVASE-RELATED"/>
    <property type="match status" value="1"/>
</dbReference>
<dbReference type="GO" id="GO:0003677">
    <property type="term" value="F:DNA binding"/>
    <property type="evidence" value="ECO:0007669"/>
    <property type="project" value="UniProtKB-KW"/>
</dbReference>
<reference evidence="7 8" key="1">
    <citation type="journal article" date="2017" name="Antonie Van Leeuwenhoek">
        <title>Phylogenomic resolution of the bacterial genus Pantoea and its relationship with Erwinia and Tatumella.</title>
        <authorList>
            <person name="Palmer M."/>
            <person name="Steenkamp E.T."/>
            <person name="Coetzee M.P."/>
            <person name="Chan W.Y."/>
            <person name="van Zyl E."/>
            <person name="De Maayer P."/>
            <person name="Coutinho T.A."/>
            <person name="Blom J."/>
            <person name="Smits T.H."/>
            <person name="Duffy B."/>
            <person name="Venter S.N."/>
        </authorList>
    </citation>
    <scope>NUCLEOTIDE SEQUENCE [LARGE SCALE GENOMIC DNA]</scope>
    <source>
        <strain evidence="7 8">LMG 24534</strain>
    </source>
</reference>
<sequence>MDTLLYLRASTDEQDANRARESMLQFAADHGLNIIAEYVDNASGASLQRPELNRLLKDARKNDVLLVESTDRLTRLSAEEWEQLKMLLTERGLRLVIADVPTSYMNMQTGNAVTDGILKAINQMLVEILATMAREDYEKRKQRQLQGIAKAKEAGLYKGRAADTALRSKILVNRQKFPTMSQKELAQLSGCSVGLVNKVLKTLA</sequence>
<dbReference type="SMART" id="SM00857">
    <property type="entry name" value="Resolvase"/>
    <property type="match status" value="1"/>
</dbReference>
<keyword evidence="2" id="KW-0238">DNA-binding</keyword>
<dbReference type="GO" id="GO:0000150">
    <property type="term" value="F:DNA strand exchange activity"/>
    <property type="evidence" value="ECO:0007669"/>
    <property type="project" value="InterPro"/>
</dbReference>
<evidence type="ECO:0000256" key="4">
    <source>
        <dbReference type="PIRSR" id="PIRSR606118-50"/>
    </source>
</evidence>
<dbReference type="EMBL" id="MLFN01000010">
    <property type="protein sequence ID" value="ORM54302.1"/>
    <property type="molecule type" value="Genomic_DNA"/>
</dbReference>
<dbReference type="RefSeq" id="WP_094119999.1">
    <property type="nucleotide sequence ID" value="NZ_MLFN01000010.1"/>
</dbReference>
<evidence type="ECO:0000256" key="5">
    <source>
        <dbReference type="PROSITE-ProRule" id="PRU10137"/>
    </source>
</evidence>
<keyword evidence="8" id="KW-1185">Reference proteome</keyword>
<keyword evidence="1" id="KW-0229">DNA integration</keyword>
<dbReference type="PROSITE" id="PS00397">
    <property type="entry name" value="RECOMBINASES_1"/>
    <property type="match status" value="1"/>
</dbReference>
<dbReference type="SUPFAM" id="SSF53041">
    <property type="entry name" value="Resolvase-like"/>
    <property type="match status" value="1"/>
</dbReference>
<dbReference type="InterPro" id="IPR050639">
    <property type="entry name" value="SSR_resolvase"/>
</dbReference>